<evidence type="ECO:0000313" key="1">
    <source>
        <dbReference type="EMBL" id="UNH61290.1"/>
    </source>
</evidence>
<keyword evidence="2" id="KW-1185">Reference proteome</keyword>
<dbReference type="EMBL" id="OL473597">
    <property type="protein sequence ID" value="UNH61290.1"/>
    <property type="molecule type" value="Genomic_DNA"/>
</dbReference>
<dbReference type="Proteomes" id="UP000829362">
    <property type="component" value="Segment"/>
</dbReference>
<name>A0AC61TSR3_9CAUD</name>
<organism evidence="1 2">
    <name type="scientific">Synechococcus phage S-SZBM1</name>
    <dbReference type="NCBI Taxonomy" id="2926475"/>
    <lineage>
        <taxon>Viruses</taxon>
        <taxon>Duplodnaviria</taxon>
        <taxon>Heunggongvirae</taxon>
        <taxon>Uroviricota</taxon>
        <taxon>Caudoviricetes</taxon>
        <taxon>Pantevenvirales</taxon>
        <taxon>Kyanoviridae</taxon>
        <taxon>Shenzhenivirus</taxon>
        <taxon>Shenzhenivirus sszbm1</taxon>
    </lineage>
</organism>
<gene>
    <name evidence="1" type="ORF">SSZBM1_173</name>
</gene>
<evidence type="ECO:0000313" key="2">
    <source>
        <dbReference type="Proteomes" id="UP000829362"/>
    </source>
</evidence>
<protein>
    <submittedName>
        <fullName evidence="1">UvsY protein</fullName>
    </submittedName>
</protein>
<accession>A0AC61TSR3</accession>
<sequence>MTLDEIREMWKEDCQIDMNDLDTENFKCTVIHEKYLNIYSHFRLMLSDAEVKNKRLYKQKFEYYSGKAPAKVYAENPFNHKVLKGDLNTYIWADDEFLKSKQKIDYLETCINYLEMILKQCASRGFQIKNFIDLRKHADY</sequence>
<reference evidence="1" key="1">
    <citation type="submission" date="2021-11" db="EMBL/GenBank/DDBJ databases">
        <authorList>
            <person name="Rong C."/>
            <person name="Yang Y."/>
            <person name="Li S."/>
            <person name="Zhou K."/>
            <person name="Xu Y."/>
            <person name="Zhang R."/>
            <person name="Zhang Y."/>
        </authorList>
    </citation>
    <scope>NUCLEOTIDE SEQUENCE</scope>
</reference>
<proteinExistence type="predicted"/>